<keyword evidence="4 5" id="KW-0472">Membrane</keyword>
<dbReference type="Proteomes" id="UP001152320">
    <property type="component" value="Chromosome 4"/>
</dbReference>
<evidence type="ECO:0000256" key="4">
    <source>
        <dbReference type="ARBA" id="ARBA00023136"/>
    </source>
</evidence>
<comment type="subcellular location">
    <subcellularLocation>
        <location evidence="1">Membrane</location>
        <topology evidence="1">Multi-pass membrane protein</topology>
    </subcellularLocation>
</comment>
<feature type="transmembrane region" description="Helical" evidence="5">
    <location>
        <begin position="98"/>
        <end position="120"/>
    </location>
</feature>
<evidence type="ECO:0000256" key="2">
    <source>
        <dbReference type="ARBA" id="ARBA00022692"/>
    </source>
</evidence>
<dbReference type="PANTHER" id="PTHR47767">
    <property type="entry name" value="ADHESION G PROTEIN-COUPLED RECEPTOR G7"/>
    <property type="match status" value="1"/>
</dbReference>
<dbReference type="InterPro" id="IPR053066">
    <property type="entry name" value="ADGR_G7"/>
</dbReference>
<reference evidence="6" key="1">
    <citation type="submission" date="2021-10" db="EMBL/GenBank/DDBJ databases">
        <title>Tropical sea cucumber genome reveals ecological adaptation and Cuvierian tubules defense mechanism.</title>
        <authorList>
            <person name="Chen T."/>
        </authorList>
    </citation>
    <scope>NUCLEOTIDE SEQUENCE</scope>
    <source>
        <strain evidence="6">Nanhai2018</strain>
        <tissue evidence="6">Muscle</tissue>
    </source>
</reference>
<keyword evidence="3 5" id="KW-1133">Transmembrane helix</keyword>
<proteinExistence type="predicted"/>
<name>A0A9Q1CDN4_HOLLE</name>
<protein>
    <submittedName>
        <fullName evidence="6">Adhesion G-protein coupled receptor D1</fullName>
    </submittedName>
</protein>
<dbReference type="GO" id="GO:0004930">
    <property type="term" value="F:G protein-coupled receptor activity"/>
    <property type="evidence" value="ECO:0007669"/>
    <property type="project" value="InterPro"/>
</dbReference>
<keyword evidence="6" id="KW-0675">Receptor</keyword>
<accession>A0A9Q1CDN4</accession>
<evidence type="ECO:0000256" key="3">
    <source>
        <dbReference type="ARBA" id="ARBA00022989"/>
    </source>
</evidence>
<comment type="caution">
    <text evidence="6">The sequence shown here is derived from an EMBL/GenBank/DDBJ whole genome shotgun (WGS) entry which is preliminary data.</text>
</comment>
<evidence type="ECO:0000256" key="5">
    <source>
        <dbReference type="SAM" id="Phobius"/>
    </source>
</evidence>
<dbReference type="AlphaFoldDB" id="A0A9Q1CDN4"/>
<evidence type="ECO:0000256" key="1">
    <source>
        <dbReference type="ARBA" id="ARBA00004141"/>
    </source>
</evidence>
<keyword evidence="7" id="KW-1185">Reference proteome</keyword>
<sequence>MLFTPILIIFFFPSCFLHPGPVLLYGFLLELLILFLYNSTVFVLVTYRISCRKIQLWNKDDRHQEMVIRLKSTFLFWLLLGISWIFGFLATFEHPTSIVFQIIFCVLLSLQGFFMFYMLIVQNPEMKKGISSISSFRSQSASIQLGMHSSTAHSNQVQWRQENSFSLDHVYNSKDYV</sequence>
<feature type="transmembrane region" description="Helical" evidence="5">
    <location>
        <begin position="27"/>
        <end position="49"/>
    </location>
</feature>
<dbReference type="Pfam" id="PF00002">
    <property type="entry name" value="7tm_2"/>
    <property type="match status" value="1"/>
</dbReference>
<dbReference type="EMBL" id="JAIZAY010000004">
    <property type="protein sequence ID" value="KAJ8043030.1"/>
    <property type="molecule type" value="Genomic_DNA"/>
</dbReference>
<feature type="transmembrane region" description="Helical" evidence="5">
    <location>
        <begin position="70"/>
        <end position="92"/>
    </location>
</feature>
<evidence type="ECO:0000313" key="7">
    <source>
        <dbReference type="Proteomes" id="UP001152320"/>
    </source>
</evidence>
<dbReference type="InterPro" id="IPR000832">
    <property type="entry name" value="GPCR_2_secretin-like"/>
</dbReference>
<dbReference type="GO" id="GO:0016020">
    <property type="term" value="C:membrane"/>
    <property type="evidence" value="ECO:0007669"/>
    <property type="project" value="UniProtKB-SubCell"/>
</dbReference>
<evidence type="ECO:0000313" key="6">
    <source>
        <dbReference type="EMBL" id="KAJ8043030.1"/>
    </source>
</evidence>
<gene>
    <name evidence="6" type="ORF">HOLleu_09954</name>
</gene>
<dbReference type="OrthoDB" id="1100386at2759"/>
<keyword evidence="2 5" id="KW-0812">Transmembrane</keyword>
<dbReference type="Gene3D" id="1.20.1070.10">
    <property type="entry name" value="Rhodopsin 7-helix transmembrane proteins"/>
    <property type="match status" value="1"/>
</dbReference>
<organism evidence="6 7">
    <name type="scientific">Holothuria leucospilota</name>
    <name type="common">Black long sea cucumber</name>
    <name type="synonym">Mertensiothuria leucospilota</name>
    <dbReference type="NCBI Taxonomy" id="206669"/>
    <lineage>
        <taxon>Eukaryota</taxon>
        <taxon>Metazoa</taxon>
        <taxon>Echinodermata</taxon>
        <taxon>Eleutherozoa</taxon>
        <taxon>Echinozoa</taxon>
        <taxon>Holothuroidea</taxon>
        <taxon>Aspidochirotacea</taxon>
        <taxon>Aspidochirotida</taxon>
        <taxon>Holothuriidae</taxon>
        <taxon>Holothuria</taxon>
    </lineage>
</organism>